<keyword evidence="12" id="KW-0413">Isomerase</keyword>
<dbReference type="GO" id="GO:0005525">
    <property type="term" value="F:GTP binding"/>
    <property type="evidence" value="ECO:0007669"/>
    <property type="project" value="UniProtKB-KW"/>
</dbReference>
<dbReference type="FunFam" id="2.60.120.10:FF:000032">
    <property type="entry name" value="Mannose-1-phosphate guanylyltransferase/mannose-6-phosphate isomerase"/>
    <property type="match status" value="1"/>
</dbReference>
<evidence type="ECO:0000256" key="8">
    <source>
        <dbReference type="RuleBase" id="RU004190"/>
    </source>
</evidence>
<feature type="domain" description="Mannose-6-phosphate isomerase type II C-terminal" evidence="10">
    <location>
        <begin position="366"/>
        <end position="477"/>
    </location>
</feature>
<dbReference type="GO" id="GO:0004475">
    <property type="term" value="F:mannose-1-phosphate guanylyltransferase (GTP) activity"/>
    <property type="evidence" value="ECO:0007669"/>
    <property type="project" value="UniProtKB-EC"/>
</dbReference>
<name>A0A916U3D9_9BURK</name>
<keyword evidence="3" id="KW-0808">Transferase</keyword>
<evidence type="ECO:0000259" key="11">
    <source>
        <dbReference type="Pfam" id="PF22640"/>
    </source>
</evidence>
<sequence>MLLQPVILSGGSGTRLWPLSREKHPKQLLALVGEDTMLQATAGRMRQFGGDLPVAPDMIVVCNEEYRFITAEQLRAVGFANSTLLLEPAGRNTAPALTLAALSATDHQQDAVLLVMPADHVIANTEGFHQAIQHGLPQALDGAMVTFGVVPDRPETGYGYIHVGETLSGSPVRALQAFVEKPALETAQQYLAGGAHLWNSGIFMMRASTWLAAIGHFNPAMLAACQQSLQQAKVDCDFVRVDKTAFLACPSDSIDYAVMEKLPKAPELGISGCVVPFDAGWSDVGAWDAVWQVSDKDGDGNAVQGDVMMEDSRNCLVVSDSRLVACLGLEDVIVVETPDAVLVTTKRNTQDIKRIVSRLREGNYAQAENHRKVYRPWGHYDSVDSGEHFQVKRIVVKPGAQLSMQMHRYRAEHWIVVKGTAIVTRGEQLLTLRANQSVYIPLGVKHRLENRGETDLELIEVQSGSYLGEDDIVRFDDIYGRVAHEHELTRDLTHAKTAAAS</sequence>
<dbReference type="Proteomes" id="UP000637423">
    <property type="component" value="Unassembled WGS sequence"/>
</dbReference>
<dbReference type="Gene3D" id="2.60.120.10">
    <property type="entry name" value="Jelly Rolls"/>
    <property type="match status" value="1"/>
</dbReference>
<gene>
    <name evidence="12" type="ORF">GCM10011396_00040</name>
</gene>
<dbReference type="SUPFAM" id="SSF51182">
    <property type="entry name" value="RmlC-like cupins"/>
    <property type="match status" value="1"/>
</dbReference>
<dbReference type="EMBL" id="BMED01000001">
    <property type="protein sequence ID" value="GGC57181.1"/>
    <property type="molecule type" value="Genomic_DNA"/>
</dbReference>
<dbReference type="InterPro" id="IPR029044">
    <property type="entry name" value="Nucleotide-diphossugar_trans"/>
</dbReference>
<dbReference type="AlphaFoldDB" id="A0A916U3D9"/>
<dbReference type="InterPro" id="IPR014710">
    <property type="entry name" value="RmlC-like_jellyroll"/>
</dbReference>
<feature type="domain" description="Nucleotidyl transferase" evidence="9">
    <location>
        <begin position="5"/>
        <end position="297"/>
    </location>
</feature>
<dbReference type="InterPro" id="IPR054566">
    <property type="entry name" value="ManC/GMP-like_b-helix"/>
</dbReference>
<evidence type="ECO:0000256" key="2">
    <source>
        <dbReference type="ARBA" id="ARBA00012387"/>
    </source>
</evidence>
<reference evidence="12" key="1">
    <citation type="journal article" date="2014" name="Int. J. Syst. Evol. Microbiol.">
        <title>Complete genome sequence of Corynebacterium casei LMG S-19264T (=DSM 44701T), isolated from a smear-ripened cheese.</title>
        <authorList>
            <consortium name="US DOE Joint Genome Institute (JGI-PGF)"/>
            <person name="Walter F."/>
            <person name="Albersmeier A."/>
            <person name="Kalinowski J."/>
            <person name="Ruckert C."/>
        </authorList>
    </citation>
    <scope>NUCLEOTIDE SEQUENCE</scope>
    <source>
        <strain evidence="12">CGMCC 1.10998</strain>
    </source>
</reference>
<dbReference type="FunFam" id="3.90.550.10:FF:000046">
    <property type="entry name" value="Mannose-1-phosphate guanylyltransferase (GDP)"/>
    <property type="match status" value="1"/>
</dbReference>
<evidence type="ECO:0000259" key="9">
    <source>
        <dbReference type="Pfam" id="PF00483"/>
    </source>
</evidence>
<keyword evidence="5" id="KW-0547">Nucleotide-binding</keyword>
<dbReference type="InterPro" id="IPR011051">
    <property type="entry name" value="RmlC_Cupin_sf"/>
</dbReference>
<dbReference type="InterPro" id="IPR001538">
    <property type="entry name" value="Man6P_isomerase-2_C"/>
</dbReference>
<reference evidence="12" key="2">
    <citation type="submission" date="2020-09" db="EMBL/GenBank/DDBJ databases">
        <authorList>
            <person name="Sun Q."/>
            <person name="Zhou Y."/>
        </authorList>
    </citation>
    <scope>NUCLEOTIDE SEQUENCE</scope>
    <source>
        <strain evidence="12">CGMCC 1.10998</strain>
    </source>
</reference>
<comment type="caution">
    <text evidence="12">The sequence shown here is derived from an EMBL/GenBank/DDBJ whole genome shotgun (WGS) entry which is preliminary data.</text>
</comment>
<keyword evidence="4 12" id="KW-0548">Nucleotidyltransferase</keyword>
<dbReference type="CDD" id="cd02509">
    <property type="entry name" value="GDP-M1P_Guanylyltransferase"/>
    <property type="match status" value="1"/>
</dbReference>
<dbReference type="PANTHER" id="PTHR46390">
    <property type="entry name" value="MANNOSE-1-PHOSPHATE GUANYLYLTRANSFERASE"/>
    <property type="match status" value="1"/>
</dbReference>
<evidence type="ECO:0000256" key="7">
    <source>
        <dbReference type="ARBA" id="ARBA00047343"/>
    </source>
</evidence>
<dbReference type="Pfam" id="PF01050">
    <property type="entry name" value="MannoseP_isomer"/>
    <property type="match status" value="1"/>
</dbReference>
<evidence type="ECO:0000256" key="3">
    <source>
        <dbReference type="ARBA" id="ARBA00022679"/>
    </source>
</evidence>
<comment type="similarity">
    <text evidence="1 8">Belongs to the mannose-6-phosphate isomerase type 2 family.</text>
</comment>
<dbReference type="InterPro" id="IPR049577">
    <property type="entry name" value="GMPP_N"/>
</dbReference>
<evidence type="ECO:0000313" key="13">
    <source>
        <dbReference type="Proteomes" id="UP000637423"/>
    </source>
</evidence>
<evidence type="ECO:0000256" key="4">
    <source>
        <dbReference type="ARBA" id="ARBA00022695"/>
    </source>
</evidence>
<dbReference type="InterPro" id="IPR051161">
    <property type="entry name" value="Mannose-6P_isomerase_type2"/>
</dbReference>
<dbReference type="Pfam" id="PF22640">
    <property type="entry name" value="ManC_GMP_beta-helix"/>
    <property type="match status" value="1"/>
</dbReference>
<dbReference type="EC" id="2.7.7.13" evidence="2"/>
<evidence type="ECO:0000256" key="5">
    <source>
        <dbReference type="ARBA" id="ARBA00022741"/>
    </source>
</evidence>
<dbReference type="GO" id="GO:0009298">
    <property type="term" value="P:GDP-mannose biosynthetic process"/>
    <property type="evidence" value="ECO:0007669"/>
    <property type="project" value="TreeGrafter"/>
</dbReference>
<evidence type="ECO:0000256" key="6">
    <source>
        <dbReference type="ARBA" id="ARBA00023134"/>
    </source>
</evidence>
<dbReference type="SUPFAM" id="SSF53448">
    <property type="entry name" value="Nucleotide-diphospho-sugar transferases"/>
    <property type="match status" value="1"/>
</dbReference>
<keyword evidence="6" id="KW-0342">GTP-binding</keyword>
<organism evidence="12 13">
    <name type="scientific">Undibacterium terreum</name>
    <dbReference type="NCBI Taxonomy" id="1224302"/>
    <lineage>
        <taxon>Bacteria</taxon>
        <taxon>Pseudomonadati</taxon>
        <taxon>Pseudomonadota</taxon>
        <taxon>Betaproteobacteria</taxon>
        <taxon>Burkholderiales</taxon>
        <taxon>Oxalobacteraceae</taxon>
        <taxon>Undibacterium</taxon>
    </lineage>
</organism>
<dbReference type="GO" id="GO:0000271">
    <property type="term" value="P:polysaccharide biosynthetic process"/>
    <property type="evidence" value="ECO:0007669"/>
    <property type="project" value="InterPro"/>
</dbReference>
<dbReference type="Pfam" id="PF00483">
    <property type="entry name" value="NTP_transferase"/>
    <property type="match status" value="1"/>
</dbReference>
<dbReference type="NCBIfam" id="TIGR01479">
    <property type="entry name" value="GMP_PMI"/>
    <property type="match status" value="1"/>
</dbReference>
<dbReference type="InterPro" id="IPR005835">
    <property type="entry name" value="NTP_transferase_dom"/>
</dbReference>
<dbReference type="InterPro" id="IPR006375">
    <property type="entry name" value="Man1P_GuaTrfase/Man6P_Isoase"/>
</dbReference>
<dbReference type="GO" id="GO:0016853">
    <property type="term" value="F:isomerase activity"/>
    <property type="evidence" value="ECO:0007669"/>
    <property type="project" value="UniProtKB-KW"/>
</dbReference>
<evidence type="ECO:0000259" key="10">
    <source>
        <dbReference type="Pfam" id="PF01050"/>
    </source>
</evidence>
<comment type="catalytic activity">
    <reaction evidence="7">
        <text>alpha-D-mannose 1-phosphate + GTP + H(+) = GDP-alpha-D-mannose + diphosphate</text>
        <dbReference type="Rhea" id="RHEA:15229"/>
        <dbReference type="ChEBI" id="CHEBI:15378"/>
        <dbReference type="ChEBI" id="CHEBI:33019"/>
        <dbReference type="ChEBI" id="CHEBI:37565"/>
        <dbReference type="ChEBI" id="CHEBI:57527"/>
        <dbReference type="ChEBI" id="CHEBI:58409"/>
        <dbReference type="EC" id="2.7.7.13"/>
    </reaction>
</comment>
<keyword evidence="13" id="KW-1185">Reference proteome</keyword>
<feature type="domain" description="MannoseP isomerase/GMP-like beta-helix" evidence="11">
    <location>
        <begin position="310"/>
        <end position="359"/>
    </location>
</feature>
<dbReference type="CDD" id="cd02213">
    <property type="entry name" value="cupin_PMI_typeII_C"/>
    <property type="match status" value="1"/>
</dbReference>
<dbReference type="Gene3D" id="3.90.550.10">
    <property type="entry name" value="Spore Coat Polysaccharide Biosynthesis Protein SpsA, Chain A"/>
    <property type="match status" value="1"/>
</dbReference>
<proteinExistence type="inferred from homology"/>
<accession>A0A916U3D9</accession>
<dbReference type="PANTHER" id="PTHR46390:SF1">
    <property type="entry name" value="MANNOSE-1-PHOSPHATE GUANYLYLTRANSFERASE"/>
    <property type="match status" value="1"/>
</dbReference>
<protein>
    <recommendedName>
        <fullName evidence="2">mannose-1-phosphate guanylyltransferase</fullName>
        <ecNumber evidence="2">2.7.7.13</ecNumber>
    </recommendedName>
</protein>
<evidence type="ECO:0000313" key="12">
    <source>
        <dbReference type="EMBL" id="GGC57181.1"/>
    </source>
</evidence>
<dbReference type="RefSeq" id="WP_188563964.1">
    <property type="nucleotide sequence ID" value="NZ_BMED01000001.1"/>
</dbReference>
<evidence type="ECO:0000256" key="1">
    <source>
        <dbReference type="ARBA" id="ARBA00006115"/>
    </source>
</evidence>